<feature type="domain" description="D-isomer specific 2-hydroxyacid dehydrogenase catalytic" evidence="4">
    <location>
        <begin position="19"/>
        <end position="110"/>
    </location>
</feature>
<organism evidence="6">
    <name type="scientific">marine sediment metagenome</name>
    <dbReference type="NCBI Taxonomy" id="412755"/>
    <lineage>
        <taxon>unclassified sequences</taxon>
        <taxon>metagenomes</taxon>
        <taxon>ecological metagenomes</taxon>
    </lineage>
</organism>
<keyword evidence="2" id="KW-0560">Oxidoreductase</keyword>
<dbReference type="InterPro" id="IPR006140">
    <property type="entry name" value="D-isomer_DH_NAD-bd"/>
</dbReference>
<evidence type="ECO:0000313" key="6">
    <source>
        <dbReference type="EMBL" id="GAG16886.1"/>
    </source>
</evidence>
<accession>X0WVV1</accession>
<dbReference type="InterPro" id="IPR006139">
    <property type="entry name" value="D-isomer_2_OHA_DH_cat_dom"/>
</dbReference>
<name>X0WVV1_9ZZZZ</name>
<evidence type="ECO:0000256" key="2">
    <source>
        <dbReference type="ARBA" id="ARBA00023002"/>
    </source>
</evidence>
<evidence type="ECO:0000256" key="3">
    <source>
        <dbReference type="ARBA" id="ARBA00023027"/>
    </source>
</evidence>
<dbReference type="InterPro" id="IPR050418">
    <property type="entry name" value="D-iso_2-hydroxyacid_DH_PdxB"/>
</dbReference>
<dbReference type="SUPFAM" id="SSF52283">
    <property type="entry name" value="Formate/glycerate dehydrogenase catalytic domain-like"/>
    <property type="match status" value="1"/>
</dbReference>
<evidence type="ECO:0000259" key="5">
    <source>
        <dbReference type="Pfam" id="PF02826"/>
    </source>
</evidence>
<dbReference type="AlphaFoldDB" id="X0WVV1"/>
<dbReference type="Gene3D" id="3.40.50.720">
    <property type="entry name" value="NAD(P)-binding Rossmann-like Domain"/>
    <property type="match status" value="2"/>
</dbReference>
<dbReference type="SUPFAM" id="SSF51735">
    <property type="entry name" value="NAD(P)-binding Rossmann-fold domains"/>
    <property type="match status" value="1"/>
</dbReference>
<keyword evidence="3" id="KW-0520">NAD</keyword>
<feature type="non-terminal residue" evidence="6">
    <location>
        <position position="201"/>
    </location>
</feature>
<comment type="caution">
    <text evidence="6">The sequence shown here is derived from an EMBL/GenBank/DDBJ whole genome shotgun (WGS) entry which is preliminary data.</text>
</comment>
<dbReference type="PANTHER" id="PTHR43761">
    <property type="entry name" value="D-ISOMER SPECIFIC 2-HYDROXYACID DEHYDROGENASE FAMILY PROTEIN (AFU_ORTHOLOGUE AFUA_1G13630)"/>
    <property type="match status" value="1"/>
</dbReference>
<dbReference type="EMBL" id="BARS01036608">
    <property type="protein sequence ID" value="GAG16886.1"/>
    <property type="molecule type" value="Genomic_DNA"/>
</dbReference>
<dbReference type="GO" id="GO:0016616">
    <property type="term" value="F:oxidoreductase activity, acting on the CH-OH group of donors, NAD or NADP as acceptor"/>
    <property type="evidence" value="ECO:0007669"/>
    <property type="project" value="InterPro"/>
</dbReference>
<protein>
    <recommendedName>
        <fullName evidence="7">D-isomer specific 2-hydroxyacid dehydrogenase catalytic domain-containing protein</fullName>
    </recommendedName>
</protein>
<comment type="similarity">
    <text evidence="1">Belongs to the D-isomer specific 2-hydroxyacid dehydrogenase family.</text>
</comment>
<dbReference type="GO" id="GO:0051287">
    <property type="term" value="F:NAD binding"/>
    <property type="evidence" value="ECO:0007669"/>
    <property type="project" value="InterPro"/>
</dbReference>
<proteinExistence type="inferred from homology"/>
<reference evidence="6" key="1">
    <citation type="journal article" date="2014" name="Front. Microbiol.">
        <title>High frequency of phylogenetically diverse reductive dehalogenase-homologous genes in deep subseafloor sedimentary metagenomes.</title>
        <authorList>
            <person name="Kawai M."/>
            <person name="Futagami T."/>
            <person name="Toyoda A."/>
            <person name="Takaki Y."/>
            <person name="Nishi S."/>
            <person name="Hori S."/>
            <person name="Arai W."/>
            <person name="Tsubouchi T."/>
            <person name="Morono Y."/>
            <person name="Uchiyama I."/>
            <person name="Ito T."/>
            <person name="Fujiyama A."/>
            <person name="Inagaki F."/>
            <person name="Takami H."/>
        </authorList>
    </citation>
    <scope>NUCLEOTIDE SEQUENCE</scope>
    <source>
        <strain evidence="6">Expedition CK06-06</strain>
    </source>
</reference>
<gene>
    <name evidence="6" type="ORF">S01H1_56242</name>
</gene>
<evidence type="ECO:0000256" key="1">
    <source>
        <dbReference type="ARBA" id="ARBA00005854"/>
    </source>
</evidence>
<dbReference type="Pfam" id="PF02826">
    <property type="entry name" value="2-Hacid_dh_C"/>
    <property type="match status" value="1"/>
</dbReference>
<dbReference type="PANTHER" id="PTHR43761:SF1">
    <property type="entry name" value="D-ISOMER SPECIFIC 2-HYDROXYACID DEHYDROGENASE CATALYTIC DOMAIN-CONTAINING PROTEIN-RELATED"/>
    <property type="match status" value="1"/>
</dbReference>
<dbReference type="Pfam" id="PF00389">
    <property type="entry name" value="2-Hacid_dh"/>
    <property type="match status" value="1"/>
</dbReference>
<dbReference type="InterPro" id="IPR036291">
    <property type="entry name" value="NAD(P)-bd_dom_sf"/>
</dbReference>
<evidence type="ECO:0008006" key="7">
    <source>
        <dbReference type="Google" id="ProtNLM"/>
    </source>
</evidence>
<dbReference type="PROSITE" id="PS00065">
    <property type="entry name" value="D_2_HYDROXYACID_DH_1"/>
    <property type="match status" value="1"/>
</dbReference>
<dbReference type="InterPro" id="IPR029752">
    <property type="entry name" value="D-isomer_DH_CS1"/>
</dbReference>
<feature type="domain" description="D-isomer specific 2-hydroxyacid dehydrogenase NAD-binding" evidence="5">
    <location>
        <begin position="111"/>
        <end position="201"/>
    </location>
</feature>
<evidence type="ECO:0000259" key="4">
    <source>
        <dbReference type="Pfam" id="PF00389"/>
    </source>
</evidence>
<sequence>MNSKFKILITDPYHQNFHIEKEILAEINAEVIISHCKTEEDVIEICSSMDGLLVSYVPIGKKVIENLHKCKVIVKYAVGANNIDLCAATQKGIYVANVPNYCIEEVSTHTVALLLNLVRNILVYDKSIKKGSWNPLIGDPIFRIKNKVLGIIGFGHIGKRVAEKIRPFGLTILIYDPLVNNELISKYGAKKVELKTLLHQS</sequence>